<evidence type="ECO:0000313" key="3">
    <source>
        <dbReference type="EMBL" id="HIS67545.1"/>
    </source>
</evidence>
<feature type="transmembrane region" description="Helical" evidence="1">
    <location>
        <begin position="20"/>
        <end position="41"/>
    </location>
</feature>
<feature type="domain" description="DUF4015" evidence="2">
    <location>
        <begin position="104"/>
        <end position="325"/>
    </location>
</feature>
<dbReference type="Pfam" id="PF13200">
    <property type="entry name" value="DUF4015"/>
    <property type="match status" value="1"/>
</dbReference>
<proteinExistence type="predicted"/>
<sequence>MARSNGPEVYRGRRKRLNVLGVVFGALAALILLTVVLFFGLQKYIVFEHDGVRVALPGAAAGEDGALPNDETAPEQVNAVLEITDPDYSAVPATAGEGLANMAAVFVPAQDVSMSGVGRYMSVMSSYNANALVLEVKPVSGQLVWASSSPTAAAYSLNGTLDLEAMVAALRQQDEDDELYLVAQLSCCIDGLLAERCPSAALRFATGAAYADSEGTWLDPYSATVSAYLSELCSELAEMGFDELLLKSLSLPITEEAIGFSVELSSTPTPEAAVCGLAVELTNALEAYAIPVSAILDTTSLRSGLADKSGQNLELFGKVFDRLCSATDSAWLSGVDRDSIDQYLTLGSLETRYVPIMSYVPEGFTSCIVRVPDGVLPTGEEG</sequence>
<comment type="caution">
    <text evidence="3">The sequence shown here is derived from an EMBL/GenBank/DDBJ whole genome shotgun (WGS) entry which is preliminary data.</text>
</comment>
<accession>A0A9D1FEY3</accession>
<reference evidence="3" key="2">
    <citation type="journal article" date="2021" name="PeerJ">
        <title>Extensive microbial diversity within the chicken gut microbiome revealed by metagenomics and culture.</title>
        <authorList>
            <person name="Gilroy R."/>
            <person name="Ravi A."/>
            <person name="Getino M."/>
            <person name="Pursley I."/>
            <person name="Horton D.L."/>
            <person name="Alikhan N.F."/>
            <person name="Baker D."/>
            <person name="Gharbi K."/>
            <person name="Hall N."/>
            <person name="Watson M."/>
            <person name="Adriaenssens E.M."/>
            <person name="Foster-Nyarko E."/>
            <person name="Jarju S."/>
            <person name="Secka A."/>
            <person name="Antonio M."/>
            <person name="Oren A."/>
            <person name="Chaudhuri R.R."/>
            <person name="La Ragione R."/>
            <person name="Hildebrand F."/>
            <person name="Pallen M.J."/>
        </authorList>
    </citation>
    <scope>NUCLEOTIDE SEQUENCE</scope>
    <source>
        <strain evidence="3">ChiHjej10B9-9673</strain>
    </source>
</reference>
<dbReference type="Proteomes" id="UP000824001">
    <property type="component" value="Unassembled WGS sequence"/>
</dbReference>
<keyword evidence="1" id="KW-1133">Transmembrane helix</keyword>
<protein>
    <recommendedName>
        <fullName evidence="2">DUF4015 domain-containing protein</fullName>
    </recommendedName>
</protein>
<reference evidence="3" key="1">
    <citation type="submission" date="2020-10" db="EMBL/GenBank/DDBJ databases">
        <authorList>
            <person name="Gilroy R."/>
        </authorList>
    </citation>
    <scope>NUCLEOTIDE SEQUENCE</scope>
    <source>
        <strain evidence="3">ChiHjej10B9-9673</strain>
    </source>
</reference>
<keyword evidence="1" id="KW-0812">Transmembrane</keyword>
<dbReference type="AlphaFoldDB" id="A0A9D1FEY3"/>
<name>A0A9D1FEY3_9FIRM</name>
<evidence type="ECO:0000313" key="4">
    <source>
        <dbReference type="Proteomes" id="UP000824001"/>
    </source>
</evidence>
<dbReference type="EMBL" id="DVJK01000235">
    <property type="protein sequence ID" value="HIS67545.1"/>
    <property type="molecule type" value="Genomic_DNA"/>
</dbReference>
<keyword evidence="1" id="KW-0472">Membrane</keyword>
<evidence type="ECO:0000256" key="1">
    <source>
        <dbReference type="SAM" id="Phobius"/>
    </source>
</evidence>
<organism evidence="3 4">
    <name type="scientific">Candidatus Scatomorpha merdipullorum</name>
    <dbReference type="NCBI Taxonomy" id="2840927"/>
    <lineage>
        <taxon>Bacteria</taxon>
        <taxon>Bacillati</taxon>
        <taxon>Bacillota</taxon>
        <taxon>Clostridia</taxon>
        <taxon>Eubacteriales</taxon>
        <taxon>Candidatus Scatomorpha</taxon>
    </lineage>
</organism>
<gene>
    <name evidence="3" type="ORF">IAC18_08260</name>
</gene>
<evidence type="ECO:0000259" key="2">
    <source>
        <dbReference type="Pfam" id="PF13200"/>
    </source>
</evidence>
<dbReference type="InterPro" id="IPR025275">
    <property type="entry name" value="DUF4015"/>
</dbReference>